<organism evidence="1 2">
    <name type="scientific">Vararia minispora EC-137</name>
    <dbReference type="NCBI Taxonomy" id="1314806"/>
    <lineage>
        <taxon>Eukaryota</taxon>
        <taxon>Fungi</taxon>
        <taxon>Dikarya</taxon>
        <taxon>Basidiomycota</taxon>
        <taxon>Agaricomycotina</taxon>
        <taxon>Agaricomycetes</taxon>
        <taxon>Russulales</taxon>
        <taxon>Lachnocladiaceae</taxon>
        <taxon>Vararia</taxon>
    </lineage>
</organism>
<accession>A0ACB8QBH8</accession>
<reference evidence="1" key="2">
    <citation type="journal article" date="2022" name="New Phytol.">
        <title>Evolutionary transition to the ectomycorrhizal habit in the genomes of a hyperdiverse lineage of mushroom-forming fungi.</title>
        <authorList>
            <person name="Looney B."/>
            <person name="Miyauchi S."/>
            <person name="Morin E."/>
            <person name="Drula E."/>
            <person name="Courty P.E."/>
            <person name="Kohler A."/>
            <person name="Kuo A."/>
            <person name="LaButti K."/>
            <person name="Pangilinan J."/>
            <person name="Lipzen A."/>
            <person name="Riley R."/>
            <person name="Andreopoulos W."/>
            <person name="He G."/>
            <person name="Johnson J."/>
            <person name="Nolan M."/>
            <person name="Tritt A."/>
            <person name="Barry K.W."/>
            <person name="Grigoriev I.V."/>
            <person name="Nagy L.G."/>
            <person name="Hibbett D."/>
            <person name="Henrissat B."/>
            <person name="Matheny P.B."/>
            <person name="Labbe J."/>
            <person name="Martin F.M."/>
        </authorList>
    </citation>
    <scope>NUCLEOTIDE SEQUENCE</scope>
    <source>
        <strain evidence="1">EC-137</strain>
    </source>
</reference>
<proteinExistence type="predicted"/>
<dbReference type="EMBL" id="MU273735">
    <property type="protein sequence ID" value="KAI0028626.1"/>
    <property type="molecule type" value="Genomic_DNA"/>
</dbReference>
<protein>
    <submittedName>
        <fullName evidence="1">Uncharacterized protein</fullName>
    </submittedName>
</protein>
<evidence type="ECO:0000313" key="1">
    <source>
        <dbReference type="EMBL" id="KAI0028626.1"/>
    </source>
</evidence>
<evidence type="ECO:0000313" key="2">
    <source>
        <dbReference type="Proteomes" id="UP000814128"/>
    </source>
</evidence>
<comment type="caution">
    <text evidence="1">The sequence shown here is derived from an EMBL/GenBank/DDBJ whole genome shotgun (WGS) entry which is preliminary data.</text>
</comment>
<reference evidence="1" key="1">
    <citation type="submission" date="2021-02" db="EMBL/GenBank/DDBJ databases">
        <authorList>
            <consortium name="DOE Joint Genome Institute"/>
            <person name="Ahrendt S."/>
            <person name="Looney B.P."/>
            <person name="Miyauchi S."/>
            <person name="Morin E."/>
            <person name="Drula E."/>
            <person name="Courty P.E."/>
            <person name="Chicoki N."/>
            <person name="Fauchery L."/>
            <person name="Kohler A."/>
            <person name="Kuo A."/>
            <person name="Labutti K."/>
            <person name="Pangilinan J."/>
            <person name="Lipzen A."/>
            <person name="Riley R."/>
            <person name="Andreopoulos W."/>
            <person name="He G."/>
            <person name="Johnson J."/>
            <person name="Barry K.W."/>
            <person name="Grigoriev I.V."/>
            <person name="Nagy L."/>
            <person name="Hibbett D."/>
            <person name="Henrissat B."/>
            <person name="Matheny P.B."/>
            <person name="Labbe J."/>
            <person name="Martin F."/>
        </authorList>
    </citation>
    <scope>NUCLEOTIDE SEQUENCE</scope>
    <source>
        <strain evidence="1">EC-137</strain>
    </source>
</reference>
<gene>
    <name evidence="1" type="ORF">K488DRAFT_73619</name>
</gene>
<keyword evidence="2" id="KW-1185">Reference proteome</keyword>
<name>A0ACB8QBH8_9AGAM</name>
<sequence length="531" mass="57260">MASAVQKPKRTGNFLKPASMDPTLPLMGSTQSPATGLKHAATVPTLPSMVSQTMPQGPMLPSPVSIAQTPARVSPVPPALTTASELVLGSSSSRVCASKGPAVRATDMRGRGELSSAGNPQATPTAAKQKQDKSATPASGRTVKSKMRGSALRLTSQTPTTLPAASSAPQALASTTTMRRRVTARQKTELAQVRGGDTPTSTELVLVALPDRGGSDKTLHALSGSDYAPSVADEDEERETVRGSQTRARKRKSAEEGEFGPTPQKKIKSRPTRDAIATIERSGAIQAGVNLPSLIGKVGRRVVEAHINDYIKNELGSISKDEIHERVSAYAHRMVPRKQPFLFLYADWQVKRAFKEFQGSRQPEGSWQSRTFPSFLADTWGPITMAYATTIRQFGEVKWQSIMSDVHRFLVESKAAGFHFDDDDGPEGSLVAYEERANMPLSDHEGGSGDEHISEEGMNQEDEGEGDLEYEGEGYEEIDGEVEGEGEEYEGEEHEEIEGEAEGEGEEDEAEGEGEEYEGEGEKDEGGECSY</sequence>
<dbReference type="Proteomes" id="UP000814128">
    <property type="component" value="Unassembled WGS sequence"/>
</dbReference>